<dbReference type="GO" id="GO:0005739">
    <property type="term" value="C:mitochondrion"/>
    <property type="evidence" value="ECO:0007669"/>
    <property type="project" value="TreeGrafter"/>
</dbReference>
<dbReference type="PANTHER" id="PTHR23319">
    <property type="entry name" value="GRAM DOMAIN CONTAINING 1B, ISOFORM E"/>
    <property type="match status" value="1"/>
</dbReference>
<feature type="region of interest" description="Disordered" evidence="6">
    <location>
        <begin position="1256"/>
        <end position="1276"/>
    </location>
</feature>
<evidence type="ECO:0000256" key="4">
    <source>
        <dbReference type="ARBA" id="ARBA00022989"/>
    </source>
</evidence>
<comment type="subcellular location">
    <subcellularLocation>
        <location evidence="1">Membrane</location>
        <topology evidence="1">Single-pass membrane protein</topology>
    </subcellularLocation>
</comment>
<evidence type="ECO:0000256" key="6">
    <source>
        <dbReference type="SAM" id="MobiDB-lite"/>
    </source>
</evidence>
<sequence>MEASIDRIPTTSSSTSRTNSGGLAGILKGRRKSKPDNSSTNSIASSDTPGEGLSEMRASLDGTLDKLRPRTSEDGRNSGESRRKMSKLFKSRRKRRNSAPAQDDTSRLDVSEDIPPLPDNKMLFLDQASPSEESLRLHKSIASSLLTDDSDMELPPVRPSLSSHYSHTGYLTISSPLVASETIDSTPSTATTLTDSTLDTLAPKHAKTLDVTSSSKRSPSPVDKLKEAFTPTRRATSPNPAGDLDPAKSGGSSSGGLGSLFGGAGKIGGLGSRRGSKALEERPQIHVASETQSTPILPSTTPQRIITAFPATPPNLNEAPTTLVTPPTPTEHRPPSPSGSTASSRSASKPISHQPSQSNPNIITSPSGNMISHRRVRSASATNTPSKLSNATLPPLSPTVEEAKTPSGSLTNTGNSGGFFSSVFSAAQNAATQLSTTIANTSIASGSKGKGTNTPQTVEEESHTGGEEVIGPESQDVSTGNSGAERRQLAVETLGSGNLSLAQLGISESADPSPMTSKVNLSDQSLLLNDQASAKAEDIAAAQAVSAAYAAEKAIGANNVERPRSLTTLSGGASPPRPQPYETDSPNAQIQRNGSIRSRISGGRKRRHRGSSATTGNTIAAAIGASTAALANPMANASNSRVNGSGFAVAPPKRNRDFHNQFRSVPEDDYLIEDYSAALQRDILLHGRLYVSEGHICFSSNILGWVTNLVISFDEVVSVEKKSTAVIFPNAIVIQTLHARNVFASFVSRDSTYDLLIGIWKLSHPNLKSSLNGVTLDGSGTGDKTEKDESIGSDDGSIEGSDEEVYDEDAEDEEGLGSFTEAGEGSVAESEVDSGKAVSRKASAAAVCAPVSGGSTKVVDNAEAAITGAAATQDFPGSPTHAPTECGDGDSHFDKLLIDTTIPAPLGKIYSMMFGPASGVFMRKWLVDDQKSLDLQMEDDKKGLGEDKKTFNYSYIKPLGGSIGPKQTKCIISMTLEQFELDRAVTVLCSTQTPDVPSGNIFVTKTRYCLMWGPSNSTRIIMTCAVEWSGKSWLKGPIEKGANDGQMSYAKDITAALRAAVTTKALIKGAARGKGKGRKRKNTAEDNDIELPVSGEDGARESVTVHEAKNWGLLEPLHGPFGPIVDTLENFVGAPTVIGILVLLLLFTLWRKPTISNRDGSLGVPGLATPQRIAAYEEIWRKEESELWNWLEDRVAMDRASAMLAPGDDGWRKRQKANEMEAKLQDESMSDRQIDDAIRVTQERLEALKEAVERKKLRRGEAEQKAKEKMAKQKSK</sequence>
<evidence type="ECO:0000256" key="1">
    <source>
        <dbReference type="ARBA" id="ARBA00004167"/>
    </source>
</evidence>
<feature type="region of interest" description="Disordered" evidence="6">
    <location>
        <begin position="1072"/>
        <end position="1094"/>
    </location>
</feature>
<dbReference type="GO" id="GO:0032541">
    <property type="term" value="C:cortical endoplasmic reticulum"/>
    <property type="evidence" value="ECO:0007669"/>
    <property type="project" value="TreeGrafter"/>
</dbReference>
<dbReference type="GO" id="GO:0005886">
    <property type="term" value="C:plasma membrane"/>
    <property type="evidence" value="ECO:0007669"/>
    <property type="project" value="TreeGrafter"/>
</dbReference>
<protein>
    <recommendedName>
        <fullName evidence="8">VASt domain-containing protein</fullName>
    </recommendedName>
</protein>
<dbReference type="Pfam" id="PF02893">
    <property type="entry name" value="GRAM"/>
    <property type="match status" value="1"/>
</dbReference>
<feature type="compositionally biased region" description="Acidic residues" evidence="6">
    <location>
        <begin position="796"/>
        <end position="815"/>
    </location>
</feature>
<dbReference type="GO" id="GO:0120015">
    <property type="term" value="F:sterol transfer activity"/>
    <property type="evidence" value="ECO:0007669"/>
    <property type="project" value="TreeGrafter"/>
</dbReference>
<dbReference type="InterPro" id="IPR051482">
    <property type="entry name" value="Cholesterol_transport"/>
</dbReference>
<dbReference type="GO" id="GO:0032366">
    <property type="term" value="P:intracellular sterol transport"/>
    <property type="evidence" value="ECO:0007669"/>
    <property type="project" value="TreeGrafter"/>
</dbReference>
<evidence type="ECO:0000256" key="2">
    <source>
        <dbReference type="ARBA" id="ARBA00006582"/>
    </source>
</evidence>
<evidence type="ECO:0000256" key="3">
    <source>
        <dbReference type="ARBA" id="ARBA00022692"/>
    </source>
</evidence>
<feature type="region of interest" description="Disordered" evidence="6">
    <location>
        <begin position="773"/>
        <end position="834"/>
    </location>
</feature>
<feature type="region of interest" description="Disordered" evidence="6">
    <location>
        <begin position="1"/>
        <end position="114"/>
    </location>
</feature>
<feature type="compositionally biased region" description="Low complexity" evidence="6">
    <location>
        <begin position="592"/>
        <end position="601"/>
    </location>
</feature>
<proteinExistence type="inferred from homology"/>
<evidence type="ECO:0000259" key="8">
    <source>
        <dbReference type="PROSITE" id="PS51778"/>
    </source>
</evidence>
<name>A0A8E2E835_9PEZI</name>
<feature type="compositionally biased region" description="Gly residues" evidence="6">
    <location>
        <begin position="252"/>
        <end position="272"/>
    </location>
</feature>
<feature type="compositionally biased region" description="Polar residues" evidence="6">
    <location>
        <begin position="582"/>
        <end position="591"/>
    </location>
</feature>
<dbReference type="PROSITE" id="PS51778">
    <property type="entry name" value="VAST"/>
    <property type="match status" value="1"/>
</dbReference>
<feature type="compositionally biased region" description="Polar residues" evidence="6">
    <location>
        <begin position="36"/>
        <end position="48"/>
    </location>
</feature>
<gene>
    <name evidence="9" type="ORF">K432DRAFT_383347</name>
</gene>
<dbReference type="EMBL" id="KV745021">
    <property type="protein sequence ID" value="OCK79135.1"/>
    <property type="molecule type" value="Genomic_DNA"/>
</dbReference>
<accession>A0A8E2E835</accession>
<evidence type="ECO:0000256" key="5">
    <source>
        <dbReference type="ARBA" id="ARBA00023136"/>
    </source>
</evidence>
<dbReference type="Proteomes" id="UP000250266">
    <property type="component" value="Unassembled WGS sequence"/>
</dbReference>
<keyword evidence="5 7" id="KW-0472">Membrane</keyword>
<dbReference type="CDD" id="cd13220">
    <property type="entry name" value="PH-GRAM_GRAMDC"/>
    <property type="match status" value="1"/>
</dbReference>
<feature type="transmembrane region" description="Helical" evidence="7">
    <location>
        <begin position="1131"/>
        <end position="1150"/>
    </location>
</feature>
<feature type="region of interest" description="Disordered" evidence="6">
    <location>
        <begin position="443"/>
        <end position="485"/>
    </location>
</feature>
<dbReference type="InterPro" id="IPR031968">
    <property type="entry name" value="VASt"/>
</dbReference>
<comment type="similarity">
    <text evidence="2">Belongs to the YSP2 family.</text>
</comment>
<feature type="compositionally biased region" description="Polar residues" evidence="6">
    <location>
        <begin position="353"/>
        <end position="370"/>
    </location>
</feature>
<dbReference type="GO" id="GO:0140268">
    <property type="term" value="C:endoplasmic reticulum-plasma membrane contact site"/>
    <property type="evidence" value="ECO:0007669"/>
    <property type="project" value="TreeGrafter"/>
</dbReference>
<reference evidence="9 10" key="1">
    <citation type="journal article" date="2016" name="Nat. Commun.">
        <title>Ectomycorrhizal ecology is imprinted in the genome of the dominant symbiotic fungus Cenococcum geophilum.</title>
        <authorList>
            <consortium name="DOE Joint Genome Institute"/>
            <person name="Peter M."/>
            <person name="Kohler A."/>
            <person name="Ohm R.A."/>
            <person name="Kuo A."/>
            <person name="Krutzmann J."/>
            <person name="Morin E."/>
            <person name="Arend M."/>
            <person name="Barry K.W."/>
            <person name="Binder M."/>
            <person name="Choi C."/>
            <person name="Clum A."/>
            <person name="Copeland A."/>
            <person name="Grisel N."/>
            <person name="Haridas S."/>
            <person name="Kipfer T."/>
            <person name="LaButti K."/>
            <person name="Lindquist E."/>
            <person name="Lipzen A."/>
            <person name="Maire R."/>
            <person name="Meier B."/>
            <person name="Mihaltcheva S."/>
            <person name="Molinier V."/>
            <person name="Murat C."/>
            <person name="Poggeler S."/>
            <person name="Quandt C.A."/>
            <person name="Sperisen C."/>
            <person name="Tritt A."/>
            <person name="Tisserant E."/>
            <person name="Crous P.W."/>
            <person name="Henrissat B."/>
            <person name="Nehls U."/>
            <person name="Egli S."/>
            <person name="Spatafora J.W."/>
            <person name="Grigoriev I.V."/>
            <person name="Martin F.M."/>
        </authorList>
    </citation>
    <scope>NUCLEOTIDE SEQUENCE [LARGE SCALE GENOMIC DNA]</scope>
    <source>
        <strain evidence="9 10">CBS 459.81</strain>
    </source>
</reference>
<dbReference type="SMART" id="SM00568">
    <property type="entry name" value="GRAM"/>
    <property type="match status" value="1"/>
</dbReference>
<evidence type="ECO:0000313" key="9">
    <source>
        <dbReference type="EMBL" id="OCK79135.1"/>
    </source>
</evidence>
<evidence type="ECO:0000313" key="10">
    <source>
        <dbReference type="Proteomes" id="UP000250266"/>
    </source>
</evidence>
<feature type="compositionally biased region" description="Polar residues" evidence="6">
    <location>
        <begin position="289"/>
        <end position="304"/>
    </location>
</feature>
<feature type="region of interest" description="Disordered" evidence="6">
    <location>
        <begin position="208"/>
        <end position="412"/>
    </location>
</feature>
<dbReference type="PANTHER" id="PTHR23319:SF4">
    <property type="entry name" value="GRAM DOMAIN CONTAINING 1B, ISOFORM E"/>
    <property type="match status" value="1"/>
</dbReference>
<feature type="compositionally biased region" description="Low complexity" evidence="6">
    <location>
        <begin position="338"/>
        <end position="352"/>
    </location>
</feature>
<dbReference type="OrthoDB" id="2162691at2759"/>
<feature type="compositionally biased region" description="Low complexity" evidence="6">
    <location>
        <begin position="10"/>
        <end position="20"/>
    </location>
</feature>
<dbReference type="GO" id="GO:0005789">
    <property type="term" value="C:endoplasmic reticulum membrane"/>
    <property type="evidence" value="ECO:0007669"/>
    <property type="project" value="TreeGrafter"/>
</dbReference>
<feature type="compositionally biased region" description="Polar residues" evidence="6">
    <location>
        <begin position="443"/>
        <end position="457"/>
    </location>
</feature>
<feature type="compositionally biased region" description="Basic residues" evidence="6">
    <location>
        <begin position="1072"/>
        <end position="1081"/>
    </location>
</feature>
<dbReference type="GO" id="GO:0032934">
    <property type="term" value="F:sterol binding"/>
    <property type="evidence" value="ECO:0007669"/>
    <property type="project" value="TreeGrafter"/>
</dbReference>
<dbReference type="Pfam" id="PF16016">
    <property type="entry name" value="VASt"/>
    <property type="match status" value="1"/>
</dbReference>
<feature type="compositionally biased region" description="Basic and acidic residues" evidence="6">
    <location>
        <begin position="63"/>
        <end position="83"/>
    </location>
</feature>
<feature type="compositionally biased region" description="Polar residues" evidence="6">
    <location>
        <begin position="379"/>
        <end position="392"/>
    </location>
</feature>
<evidence type="ECO:0000256" key="7">
    <source>
        <dbReference type="SAM" id="Phobius"/>
    </source>
</evidence>
<dbReference type="AlphaFoldDB" id="A0A8E2E835"/>
<feature type="domain" description="VASt" evidence="8">
    <location>
        <begin position="893"/>
        <end position="1065"/>
    </location>
</feature>
<dbReference type="InterPro" id="IPR004182">
    <property type="entry name" value="GRAM"/>
</dbReference>
<keyword evidence="4 7" id="KW-1133">Transmembrane helix</keyword>
<organism evidence="9 10">
    <name type="scientific">Lepidopterella palustris CBS 459.81</name>
    <dbReference type="NCBI Taxonomy" id="1314670"/>
    <lineage>
        <taxon>Eukaryota</taxon>
        <taxon>Fungi</taxon>
        <taxon>Dikarya</taxon>
        <taxon>Ascomycota</taxon>
        <taxon>Pezizomycotina</taxon>
        <taxon>Dothideomycetes</taxon>
        <taxon>Pleosporomycetidae</taxon>
        <taxon>Mytilinidiales</taxon>
        <taxon>Argynnaceae</taxon>
        <taxon>Lepidopterella</taxon>
    </lineage>
</organism>
<feature type="region of interest" description="Disordered" evidence="6">
    <location>
        <begin position="561"/>
        <end position="615"/>
    </location>
</feature>
<keyword evidence="3 7" id="KW-0812">Transmembrane</keyword>
<dbReference type="InterPro" id="IPR011993">
    <property type="entry name" value="PH-like_dom_sf"/>
</dbReference>
<keyword evidence="10" id="KW-1185">Reference proteome</keyword>
<dbReference type="Gene3D" id="2.30.29.30">
    <property type="entry name" value="Pleckstrin-homology domain (PH domain)/Phosphotyrosine-binding domain (PTB)"/>
    <property type="match status" value="1"/>
</dbReference>
<feature type="compositionally biased region" description="Basic residues" evidence="6">
    <location>
        <begin position="84"/>
        <end position="97"/>
    </location>
</feature>